<dbReference type="FunCoup" id="A0A3N4LEW4">
    <property type="interactions" value="200"/>
</dbReference>
<dbReference type="GO" id="GO:0005946">
    <property type="term" value="C:alpha,alpha-trehalose-phosphate synthase complex (UDP-forming)"/>
    <property type="evidence" value="ECO:0007669"/>
    <property type="project" value="TreeGrafter"/>
</dbReference>
<gene>
    <name evidence="4" type="ORF">L211DRAFT_811940</name>
</gene>
<dbReference type="SUPFAM" id="SSF53756">
    <property type="entry name" value="UDP-Glycosyltransferase/glycogen phosphorylase"/>
    <property type="match status" value="1"/>
</dbReference>
<feature type="region of interest" description="Disordered" evidence="3">
    <location>
        <begin position="1"/>
        <end position="24"/>
    </location>
</feature>
<dbReference type="PANTHER" id="PTHR10788:SF123">
    <property type="entry name" value="TREHALOSE-PHOSPHATASE"/>
    <property type="match status" value="1"/>
</dbReference>
<dbReference type="GO" id="GO:0034605">
    <property type="term" value="P:cellular response to heat"/>
    <property type="evidence" value="ECO:0007669"/>
    <property type="project" value="TreeGrafter"/>
</dbReference>
<dbReference type="NCBIfam" id="TIGR00685">
    <property type="entry name" value="T6PP"/>
    <property type="match status" value="1"/>
</dbReference>
<comment type="similarity">
    <text evidence="1">In the N-terminal section; belongs to the glycosyltransferase 20 family.</text>
</comment>
<dbReference type="Pfam" id="PF00982">
    <property type="entry name" value="Glyco_transf_20"/>
    <property type="match status" value="1"/>
</dbReference>
<reference evidence="4 5" key="1">
    <citation type="journal article" date="2018" name="Nat. Ecol. Evol.">
        <title>Pezizomycetes genomes reveal the molecular basis of ectomycorrhizal truffle lifestyle.</title>
        <authorList>
            <person name="Murat C."/>
            <person name="Payen T."/>
            <person name="Noel B."/>
            <person name="Kuo A."/>
            <person name="Morin E."/>
            <person name="Chen J."/>
            <person name="Kohler A."/>
            <person name="Krizsan K."/>
            <person name="Balestrini R."/>
            <person name="Da Silva C."/>
            <person name="Montanini B."/>
            <person name="Hainaut M."/>
            <person name="Levati E."/>
            <person name="Barry K.W."/>
            <person name="Belfiori B."/>
            <person name="Cichocki N."/>
            <person name="Clum A."/>
            <person name="Dockter R.B."/>
            <person name="Fauchery L."/>
            <person name="Guy J."/>
            <person name="Iotti M."/>
            <person name="Le Tacon F."/>
            <person name="Lindquist E.A."/>
            <person name="Lipzen A."/>
            <person name="Malagnac F."/>
            <person name="Mello A."/>
            <person name="Molinier V."/>
            <person name="Miyauchi S."/>
            <person name="Poulain J."/>
            <person name="Riccioni C."/>
            <person name="Rubini A."/>
            <person name="Sitrit Y."/>
            <person name="Splivallo R."/>
            <person name="Traeger S."/>
            <person name="Wang M."/>
            <person name="Zifcakova L."/>
            <person name="Wipf D."/>
            <person name="Zambonelli A."/>
            <person name="Paolocci F."/>
            <person name="Nowrousian M."/>
            <person name="Ottonello S."/>
            <person name="Baldrian P."/>
            <person name="Spatafora J.W."/>
            <person name="Henrissat B."/>
            <person name="Nagy L.G."/>
            <person name="Aury J.M."/>
            <person name="Wincker P."/>
            <person name="Grigoriev I.V."/>
            <person name="Bonfante P."/>
            <person name="Martin F.M."/>
        </authorList>
    </citation>
    <scope>NUCLEOTIDE SEQUENCE [LARGE SCALE GENOMIC DNA]</scope>
    <source>
        <strain evidence="4 5">ATCC MYA-4762</strain>
    </source>
</reference>
<dbReference type="GO" id="GO:0005829">
    <property type="term" value="C:cytosol"/>
    <property type="evidence" value="ECO:0007669"/>
    <property type="project" value="TreeGrafter"/>
</dbReference>
<dbReference type="Gene3D" id="3.40.50.1000">
    <property type="entry name" value="HAD superfamily/HAD-like"/>
    <property type="match status" value="1"/>
</dbReference>
<dbReference type="CDD" id="cd03788">
    <property type="entry name" value="GT20_TPS"/>
    <property type="match status" value="1"/>
</dbReference>
<dbReference type="Gene3D" id="3.40.50.2000">
    <property type="entry name" value="Glycogen Phosphorylase B"/>
    <property type="match status" value="2"/>
</dbReference>
<evidence type="ECO:0000256" key="2">
    <source>
        <dbReference type="ARBA" id="ARBA00006330"/>
    </source>
</evidence>
<dbReference type="InParanoid" id="A0A3N4LEW4"/>
<dbReference type="STRING" id="1051890.A0A3N4LEW4"/>
<organism evidence="4 5">
    <name type="scientific">Terfezia boudieri ATCC MYA-4762</name>
    <dbReference type="NCBI Taxonomy" id="1051890"/>
    <lineage>
        <taxon>Eukaryota</taxon>
        <taxon>Fungi</taxon>
        <taxon>Dikarya</taxon>
        <taxon>Ascomycota</taxon>
        <taxon>Pezizomycotina</taxon>
        <taxon>Pezizomycetes</taxon>
        <taxon>Pezizales</taxon>
        <taxon>Pezizaceae</taxon>
        <taxon>Terfezia</taxon>
    </lineage>
</organism>
<proteinExistence type="inferred from homology"/>
<dbReference type="NCBIfam" id="TIGR01484">
    <property type="entry name" value="HAD-SF-IIB"/>
    <property type="match status" value="1"/>
</dbReference>
<evidence type="ECO:0000256" key="3">
    <source>
        <dbReference type="SAM" id="MobiDB-lite"/>
    </source>
</evidence>
<dbReference type="InterPro" id="IPR036412">
    <property type="entry name" value="HAD-like_sf"/>
</dbReference>
<sequence>MSYTNEARKVSIVLPSSPKQSSDAAQQLQAVDDAPGAGAHYAHLCGPEDAEGKIPVSGRLIIASNLLPWELSLSKDGQWKIEPRKGNTALHSSFQHLSSKHSHWETIIVGWTGKVQPISKPKPSVVSSPVGGLKSPLKSPLIGAQPQSPRPATLPTVPKPVVLRRATTFFSQGGNRADTEIQKITAEDRDAVEQMLIDPSLTTGGFGKAVPVWMGDDEDGGLMGLIVGQDWERWGMLSQKVLWPLLHYILPTPTDGESEQQWWRDYLRYNIAFADKIMQVYKPGDIVWVHDYQLLLVPELLRQRTGAEMYIGLFLHTPFPSSEIVRCLSRRKEILEGMLGANLIGFQSTSYLQHFLSSCTRILGYASTPDGVKTYGSHCAVGVFPIGIDVAKLESSASHPGIEEKMKAIKEMYAGKKIIVGRDRLDSVRGVMQKLRAFETFLEMYEEWREKVVLIQVTSPAISESKGIEHKVNELVGHINGTYGSLEFTPVQHYPQYLGPDEYLALLRVADIGLITSVRDGMNTTSLEYVVCQKYTHGPVIVSEFTGTASSLTDAIQVNPWDTKGVAQTIDYCLRLSKDKKQAIHTKLYKHVTTNTVQAWNCSLLKMLIDSLSTSQERSVTPVLDRRLLLNAYKAVKGNKRLMMFDYDGTLTPIVRDPDAAIPTDKVIRTIKKLAADPGNEVWIISGRDQEFLAKWMGHIPELGLSAEHGCFMRHPHSTEWVNLTESTDMSWQQKIMIIFGLYTDRTPGTIIERKKCAITWHYRKADHDFAAIQVKECQELLESTVAKDYDLEVMPGKCNLEVRPKFVNKGEIAKQLLQGYREKDGQKGFVLCAGDDTTDEDMFRSLRESPLPRQEFFTVHIGPSSKHTLADYHLSEPADLIESIGLLVGIVNPVDLGIVAPVVDGTGKKEELAAAA</sequence>
<dbReference type="GO" id="GO:0004805">
    <property type="term" value="F:trehalose-phosphatase activity"/>
    <property type="evidence" value="ECO:0007669"/>
    <property type="project" value="TreeGrafter"/>
</dbReference>
<dbReference type="OrthoDB" id="755951at2759"/>
<evidence type="ECO:0000313" key="5">
    <source>
        <dbReference type="Proteomes" id="UP000267821"/>
    </source>
</evidence>
<dbReference type="InterPro" id="IPR006379">
    <property type="entry name" value="HAD-SF_hydro_IIB"/>
</dbReference>
<dbReference type="Gene3D" id="3.30.70.1020">
    <property type="entry name" value="Trehalose-6-phosphate phosphatase related protein, domain 2"/>
    <property type="match status" value="1"/>
</dbReference>
<name>A0A3N4LEW4_9PEZI</name>
<dbReference type="AlphaFoldDB" id="A0A3N4LEW4"/>
<accession>A0A3N4LEW4</accession>
<evidence type="ECO:0000256" key="1">
    <source>
        <dbReference type="ARBA" id="ARBA00005409"/>
    </source>
</evidence>
<dbReference type="InterPro" id="IPR003337">
    <property type="entry name" value="Trehalose_PPase"/>
</dbReference>
<dbReference type="GO" id="GO:0005992">
    <property type="term" value="P:trehalose biosynthetic process"/>
    <property type="evidence" value="ECO:0007669"/>
    <property type="project" value="InterPro"/>
</dbReference>
<keyword evidence="5" id="KW-1185">Reference proteome</keyword>
<dbReference type="SUPFAM" id="SSF56784">
    <property type="entry name" value="HAD-like"/>
    <property type="match status" value="1"/>
</dbReference>
<protein>
    <submittedName>
        <fullName evidence="4">Putative alpha,alpha-trehalose-phosphate synthase subunit TPS2</fullName>
    </submittedName>
</protein>
<dbReference type="InterPro" id="IPR023214">
    <property type="entry name" value="HAD_sf"/>
</dbReference>
<evidence type="ECO:0000313" key="4">
    <source>
        <dbReference type="EMBL" id="RPB21427.1"/>
    </source>
</evidence>
<dbReference type="InterPro" id="IPR001830">
    <property type="entry name" value="Glyco_trans_20"/>
</dbReference>
<comment type="similarity">
    <text evidence="2">In the C-terminal section; belongs to the trehalose phosphatase family.</text>
</comment>
<dbReference type="CDD" id="cd01627">
    <property type="entry name" value="HAD_TPP"/>
    <property type="match status" value="1"/>
</dbReference>
<dbReference type="FunFam" id="3.40.50.2000:FF:000036">
    <property type="entry name" value="Alpha,alpha-trehalose-phosphate synthase subunit Tps2"/>
    <property type="match status" value="1"/>
</dbReference>
<dbReference type="GO" id="GO:0003825">
    <property type="term" value="F:alpha,alpha-trehalose-phosphate synthase (UDP-forming) activity"/>
    <property type="evidence" value="ECO:0007669"/>
    <property type="project" value="TreeGrafter"/>
</dbReference>
<dbReference type="EMBL" id="ML121559">
    <property type="protein sequence ID" value="RPB21427.1"/>
    <property type="molecule type" value="Genomic_DNA"/>
</dbReference>
<dbReference type="Pfam" id="PF02358">
    <property type="entry name" value="Trehalose_PPase"/>
    <property type="match status" value="1"/>
</dbReference>
<dbReference type="Proteomes" id="UP000267821">
    <property type="component" value="Unassembled WGS sequence"/>
</dbReference>
<dbReference type="PANTHER" id="PTHR10788">
    <property type="entry name" value="TREHALOSE-6-PHOSPHATE SYNTHASE"/>
    <property type="match status" value="1"/>
</dbReference>
<dbReference type="GO" id="GO:0031505">
    <property type="term" value="P:fungal-type cell wall organization"/>
    <property type="evidence" value="ECO:0007669"/>
    <property type="project" value="TreeGrafter"/>
</dbReference>